<sequence length="132" mass="15405">MDMEFIGMIFKTIFTLALVLLLLYLSLKLGGEKLQNGKYIKVLERVPLSKENFVCVVKIGEKAYIMTSTPHSIEKITELSKDDTEKIENLKIQSIPQYSGLKEFLEKKELNKIYDKLKLNKLKKEDKYEEKK</sequence>
<gene>
    <name evidence="7" type="primary">fliO</name>
    <name evidence="7" type="ORF">FDF70_00815</name>
</gene>
<keyword evidence="7" id="KW-0969">Cilium</keyword>
<dbReference type="RefSeq" id="WP_003495162.1">
    <property type="nucleotide sequence ID" value="NZ_CP084367.1"/>
</dbReference>
<dbReference type="GO" id="GO:0009425">
    <property type="term" value="C:bacterial-type flagellum basal body"/>
    <property type="evidence" value="ECO:0007669"/>
    <property type="project" value="UniProtKB-SubCell"/>
</dbReference>
<keyword evidence="7" id="KW-0282">Flagellum</keyword>
<reference evidence="7 8" key="1">
    <citation type="submission" date="2019-04" db="EMBL/GenBank/DDBJ databases">
        <title>Genome sequencing of Clostridium botulinum Groups I-IV and Clostridium butyricum.</title>
        <authorList>
            <person name="Brunt J."/>
            <person name="Van Vliet A.H.M."/>
            <person name="Stringer S.C."/>
            <person name="Carter A.T."/>
            <person name="Peck M.W."/>
        </authorList>
    </citation>
    <scope>NUCLEOTIDE SEQUENCE [LARGE SCALE GENOMIC DNA]</scope>
    <source>
        <strain evidence="7 8">IFR 18/108</strain>
    </source>
</reference>
<comment type="subcellular location">
    <subcellularLocation>
        <location evidence="5">Cell membrane</location>
    </subcellularLocation>
    <subcellularLocation>
        <location evidence="5">Bacterial flagellum basal body</location>
    </subcellularLocation>
</comment>
<dbReference type="NCBIfam" id="TIGR03500">
    <property type="entry name" value="FliO_TIGR"/>
    <property type="match status" value="1"/>
</dbReference>
<dbReference type="Pfam" id="PF04347">
    <property type="entry name" value="FliO"/>
    <property type="match status" value="1"/>
</dbReference>
<dbReference type="InterPro" id="IPR022781">
    <property type="entry name" value="Flagellar_biosynth_FliO"/>
</dbReference>
<keyword evidence="5" id="KW-0975">Bacterial flagellum</keyword>
<dbReference type="Proteomes" id="UP000486601">
    <property type="component" value="Unassembled WGS sequence"/>
</dbReference>
<evidence type="ECO:0000256" key="1">
    <source>
        <dbReference type="ARBA" id="ARBA00022475"/>
    </source>
</evidence>
<keyword evidence="2" id="KW-0812">Transmembrane</keyword>
<dbReference type="GO" id="GO:0044781">
    <property type="term" value="P:bacterial-type flagellum organization"/>
    <property type="evidence" value="ECO:0007669"/>
    <property type="project" value="UniProtKB-UniRule"/>
</dbReference>
<evidence type="ECO:0000256" key="5">
    <source>
        <dbReference type="RuleBase" id="RU362064"/>
    </source>
</evidence>
<feature type="coiled-coil region" evidence="6">
    <location>
        <begin position="73"/>
        <end position="127"/>
    </location>
</feature>
<dbReference type="AlphaFoldDB" id="A0A7X5P6B5"/>
<organism evidence="7 8">
    <name type="scientific">Clostridium sporogenes</name>
    <dbReference type="NCBI Taxonomy" id="1509"/>
    <lineage>
        <taxon>Bacteria</taxon>
        <taxon>Bacillati</taxon>
        <taxon>Bacillota</taxon>
        <taxon>Clostridia</taxon>
        <taxon>Eubacteriales</taxon>
        <taxon>Clostridiaceae</taxon>
        <taxon>Clostridium</taxon>
    </lineage>
</organism>
<name>A0A7X5P6B5_CLOSG</name>
<evidence type="ECO:0000313" key="7">
    <source>
        <dbReference type="EMBL" id="NFR60068.1"/>
    </source>
</evidence>
<keyword evidence="4" id="KW-0472">Membrane</keyword>
<evidence type="ECO:0000256" key="3">
    <source>
        <dbReference type="ARBA" id="ARBA00022989"/>
    </source>
</evidence>
<comment type="similarity">
    <text evidence="5">Belongs to the FliO/MopB family.</text>
</comment>
<keyword evidence="6" id="KW-0175">Coiled coil</keyword>
<accession>A0A7X5P6B5</accession>
<evidence type="ECO:0000313" key="8">
    <source>
        <dbReference type="Proteomes" id="UP000486601"/>
    </source>
</evidence>
<comment type="caution">
    <text evidence="7">The sequence shown here is derived from an EMBL/GenBank/DDBJ whole genome shotgun (WGS) entry which is preliminary data.</text>
</comment>
<dbReference type="EMBL" id="SXCS01000001">
    <property type="protein sequence ID" value="NFR60068.1"/>
    <property type="molecule type" value="Genomic_DNA"/>
</dbReference>
<protein>
    <recommendedName>
        <fullName evidence="5">Flagellar protein</fullName>
    </recommendedName>
</protein>
<dbReference type="GO" id="GO:0005886">
    <property type="term" value="C:plasma membrane"/>
    <property type="evidence" value="ECO:0007669"/>
    <property type="project" value="UniProtKB-SubCell"/>
</dbReference>
<evidence type="ECO:0000256" key="4">
    <source>
        <dbReference type="ARBA" id="ARBA00023136"/>
    </source>
</evidence>
<keyword evidence="3" id="KW-1133">Transmembrane helix</keyword>
<keyword evidence="7" id="KW-0966">Cell projection</keyword>
<keyword evidence="1 5" id="KW-1003">Cell membrane</keyword>
<evidence type="ECO:0000256" key="2">
    <source>
        <dbReference type="ARBA" id="ARBA00022692"/>
    </source>
</evidence>
<evidence type="ECO:0000256" key="6">
    <source>
        <dbReference type="SAM" id="Coils"/>
    </source>
</evidence>
<proteinExistence type="inferred from homology"/>